<reference evidence="2" key="2">
    <citation type="submission" date="2015-06" db="UniProtKB">
        <authorList>
            <consortium name="EnsemblPlants"/>
        </authorList>
    </citation>
    <scope>IDENTIFICATION</scope>
    <source>
        <strain evidence="2">DM1-3 516 R44</strain>
    </source>
</reference>
<reference evidence="3" key="1">
    <citation type="journal article" date="2011" name="Nature">
        <title>Genome sequence and analysis of the tuber crop potato.</title>
        <authorList>
            <consortium name="The Potato Genome Sequencing Consortium"/>
        </authorList>
    </citation>
    <scope>NUCLEOTIDE SEQUENCE [LARGE SCALE GENOMIC DNA]</scope>
    <source>
        <strain evidence="3">cv. DM1-3 516 R44</strain>
    </source>
</reference>
<evidence type="ECO:0000313" key="3">
    <source>
        <dbReference type="Proteomes" id="UP000011115"/>
    </source>
</evidence>
<dbReference type="PaxDb" id="4113-PGSC0003DMT400090199"/>
<accession>M1DJW0</accession>
<dbReference type="AlphaFoldDB" id="M1DJW0"/>
<dbReference type="EnsemblPlants" id="PGSC0003DMT400090199">
    <property type="protein sequence ID" value="PGSC0003DMT400090199"/>
    <property type="gene ID" value="PGSC0003DMG400039770"/>
</dbReference>
<sequence>MKLRRFKQEIREMEERRIEIEVATAAAQAKSAALDAELAAKMARYVIMNEETTVMPKEHDIERILKLLKGTTSKGEPGDVHDETFDPVGIEIWKPFPYHGAIDHNVGMCLEFRYLELVCVGMLSDHLYFIRSKASKYSLPGQNSQKGKVVMGDNNEEIGLTNVVVAQPISADQNELIMQLMQQITEMRVEMQRRQDLPNLVFAFNALADGRPLLHFPASNAEQAQNPPFNPAQNPSNIDLTTKNPHYASAYYQTPPHPQSTNPQAPLPPQNADLQTCPPP</sequence>
<dbReference type="InParanoid" id="M1DJW0"/>
<feature type="compositionally biased region" description="Low complexity" evidence="1">
    <location>
        <begin position="221"/>
        <end position="235"/>
    </location>
</feature>
<organism evidence="2 3">
    <name type="scientific">Solanum tuberosum</name>
    <name type="common">Potato</name>
    <dbReference type="NCBI Taxonomy" id="4113"/>
    <lineage>
        <taxon>Eukaryota</taxon>
        <taxon>Viridiplantae</taxon>
        <taxon>Streptophyta</taxon>
        <taxon>Embryophyta</taxon>
        <taxon>Tracheophyta</taxon>
        <taxon>Spermatophyta</taxon>
        <taxon>Magnoliopsida</taxon>
        <taxon>eudicotyledons</taxon>
        <taxon>Gunneridae</taxon>
        <taxon>Pentapetalae</taxon>
        <taxon>asterids</taxon>
        <taxon>lamiids</taxon>
        <taxon>Solanales</taxon>
        <taxon>Solanaceae</taxon>
        <taxon>Solanoideae</taxon>
        <taxon>Solaneae</taxon>
        <taxon>Solanum</taxon>
    </lineage>
</organism>
<feature type="region of interest" description="Disordered" evidence="1">
    <location>
        <begin position="221"/>
        <end position="280"/>
    </location>
</feature>
<evidence type="ECO:0000256" key="1">
    <source>
        <dbReference type="SAM" id="MobiDB-lite"/>
    </source>
</evidence>
<dbReference type="Proteomes" id="UP000011115">
    <property type="component" value="Unassembled WGS sequence"/>
</dbReference>
<proteinExistence type="predicted"/>
<evidence type="ECO:0000313" key="2">
    <source>
        <dbReference type="EnsemblPlants" id="PGSC0003DMT400090199"/>
    </source>
</evidence>
<name>M1DJW0_SOLTU</name>
<evidence type="ECO:0008006" key="4">
    <source>
        <dbReference type="Google" id="ProtNLM"/>
    </source>
</evidence>
<dbReference type="HOGENOM" id="CLU_995384_0_0_1"/>
<keyword evidence="3" id="KW-1185">Reference proteome</keyword>
<dbReference type="Gramene" id="PGSC0003DMT400090199">
    <property type="protein sequence ID" value="PGSC0003DMT400090199"/>
    <property type="gene ID" value="PGSC0003DMG400039770"/>
</dbReference>
<protein>
    <recommendedName>
        <fullName evidence="4">Integrase core domain containing protein</fullName>
    </recommendedName>
</protein>